<dbReference type="Proteomes" id="UP000029121">
    <property type="component" value="Unassembled WGS sequence"/>
</dbReference>
<dbReference type="InterPro" id="IPR045279">
    <property type="entry name" value="ARR-like"/>
</dbReference>
<evidence type="ECO:0000256" key="3">
    <source>
        <dbReference type="ARBA" id="ARBA00022864"/>
    </source>
</evidence>
<gene>
    <name evidence="12" type="ORF">CARUB_v10010030mg</name>
</gene>
<dbReference type="EMBL" id="KB870805">
    <property type="protein sequence ID" value="EOA37000.1"/>
    <property type="molecule type" value="Genomic_DNA"/>
</dbReference>
<dbReference type="GO" id="GO:0000160">
    <property type="term" value="P:phosphorelay signal transduction system"/>
    <property type="evidence" value="ECO:0007669"/>
    <property type="project" value="UniProtKB-KW"/>
</dbReference>
<organism evidence="12 13">
    <name type="scientific">Capsella rubella</name>
    <dbReference type="NCBI Taxonomy" id="81985"/>
    <lineage>
        <taxon>Eukaryota</taxon>
        <taxon>Viridiplantae</taxon>
        <taxon>Streptophyta</taxon>
        <taxon>Embryophyta</taxon>
        <taxon>Tracheophyta</taxon>
        <taxon>Spermatophyta</taxon>
        <taxon>Magnoliopsida</taxon>
        <taxon>eudicotyledons</taxon>
        <taxon>Gunneridae</taxon>
        <taxon>Pentapetalae</taxon>
        <taxon>rosids</taxon>
        <taxon>malvids</taxon>
        <taxon>Brassicales</taxon>
        <taxon>Brassicaceae</taxon>
        <taxon>Camelineae</taxon>
        <taxon>Capsella</taxon>
    </lineage>
</organism>
<keyword evidence="6" id="KW-0804">Transcription</keyword>
<dbReference type="FunFam" id="3.40.50.2300:FF:000184">
    <property type="entry name" value="Response regulator 3"/>
    <property type="match status" value="1"/>
</dbReference>
<dbReference type="SMART" id="SM00448">
    <property type="entry name" value="REC"/>
    <property type="match status" value="1"/>
</dbReference>
<proteinExistence type="inferred from homology"/>
<keyword evidence="3" id="KW-0932">Cytokinin signaling pathway</keyword>
<dbReference type="SUPFAM" id="SSF52172">
    <property type="entry name" value="CheY-like"/>
    <property type="match status" value="1"/>
</dbReference>
<feature type="compositionally biased region" description="Polar residues" evidence="10">
    <location>
        <begin position="196"/>
        <end position="205"/>
    </location>
</feature>
<evidence type="ECO:0000256" key="6">
    <source>
        <dbReference type="ARBA" id="ARBA00023163"/>
    </source>
</evidence>
<dbReference type="PROSITE" id="PS50110">
    <property type="entry name" value="RESPONSE_REGULATORY"/>
    <property type="match status" value="1"/>
</dbReference>
<keyword evidence="4" id="KW-0902">Two-component regulatory system</keyword>
<evidence type="ECO:0000259" key="11">
    <source>
        <dbReference type="PROSITE" id="PS50110"/>
    </source>
</evidence>
<feature type="domain" description="Response regulatory" evidence="11">
    <location>
        <begin position="40"/>
        <end position="167"/>
    </location>
</feature>
<evidence type="ECO:0000256" key="5">
    <source>
        <dbReference type="ARBA" id="ARBA00023015"/>
    </source>
</evidence>
<dbReference type="GO" id="GO:0005634">
    <property type="term" value="C:nucleus"/>
    <property type="evidence" value="ECO:0007669"/>
    <property type="project" value="UniProtKB-SubCell"/>
</dbReference>
<keyword evidence="7" id="KW-0539">Nucleus</keyword>
<evidence type="ECO:0000256" key="10">
    <source>
        <dbReference type="SAM" id="MobiDB-lite"/>
    </source>
</evidence>
<keyword evidence="2 9" id="KW-0597">Phosphoprotein</keyword>
<dbReference type="OrthoDB" id="60033at2759"/>
<dbReference type="Gene3D" id="3.40.50.2300">
    <property type="match status" value="1"/>
</dbReference>
<evidence type="ECO:0000313" key="12">
    <source>
        <dbReference type="EMBL" id="EOA37000.1"/>
    </source>
</evidence>
<accession>R0IFF2</accession>
<keyword evidence="13" id="KW-1185">Reference proteome</keyword>
<evidence type="ECO:0000256" key="1">
    <source>
        <dbReference type="ARBA" id="ARBA00004123"/>
    </source>
</evidence>
<name>R0IFF2_9BRAS</name>
<dbReference type="CDD" id="cd17581">
    <property type="entry name" value="REC_typeA_ARR"/>
    <property type="match status" value="1"/>
</dbReference>
<dbReference type="GO" id="GO:0009736">
    <property type="term" value="P:cytokinin-activated signaling pathway"/>
    <property type="evidence" value="ECO:0007669"/>
    <property type="project" value="UniProtKB-KW"/>
</dbReference>
<comment type="similarity">
    <text evidence="8">Belongs to the ARR family. Type-A subfamily.</text>
</comment>
<dbReference type="GO" id="GO:0006355">
    <property type="term" value="P:regulation of DNA-templated transcription"/>
    <property type="evidence" value="ECO:0007669"/>
    <property type="project" value="UniProtKB-ARBA"/>
</dbReference>
<dbReference type="AlphaFoldDB" id="R0IFF2"/>
<comment type="subcellular location">
    <subcellularLocation>
        <location evidence="1">Nucleus</location>
    </subcellularLocation>
</comment>
<dbReference type="STRING" id="81985.R0IFF2"/>
<evidence type="ECO:0000256" key="8">
    <source>
        <dbReference type="ARBA" id="ARBA00038244"/>
    </source>
</evidence>
<evidence type="ECO:0000256" key="4">
    <source>
        <dbReference type="ARBA" id="ARBA00023012"/>
    </source>
</evidence>
<evidence type="ECO:0000256" key="2">
    <source>
        <dbReference type="ARBA" id="ARBA00022553"/>
    </source>
</evidence>
<protein>
    <recommendedName>
        <fullName evidence="11">Response regulatory domain-containing protein</fullName>
    </recommendedName>
</protein>
<dbReference type="PANTHER" id="PTHR43874">
    <property type="entry name" value="TWO-COMPONENT RESPONSE REGULATOR"/>
    <property type="match status" value="1"/>
</dbReference>
<evidence type="ECO:0000313" key="13">
    <source>
        <dbReference type="Proteomes" id="UP000029121"/>
    </source>
</evidence>
<sequence>MSMSMSMARDGGVSCLRRSDLMTNTVAGIESAPLDLDELHVLAVDDSLVDRIVIERLLRITSCKVTAVDSGWRALEFLGLDNDKASPQLDRLKVDLIITDYCMPGMTGYELLKKIKESSNFRQVPVVIMSSENVVTRIDRCLEEGAQDFLLKPVKLADVKRLRSHLSKDLNLSNGGNKRKLPEDSDSVIPPPLTISPESSSSPPLTISPESSDSSPPLSPVEMFSSSPVSSPIDDEDDDVLTSSPESSSSSSPIRRQKMRSPGLD</sequence>
<dbReference type="PANTHER" id="PTHR43874:SF50">
    <property type="entry name" value="TWO-COMPONENT RESPONSE REGULATOR ARR3-RELATED"/>
    <property type="match status" value="1"/>
</dbReference>
<keyword evidence="5" id="KW-0805">Transcription regulation</keyword>
<dbReference type="InterPro" id="IPR011006">
    <property type="entry name" value="CheY-like_superfamily"/>
</dbReference>
<evidence type="ECO:0000256" key="9">
    <source>
        <dbReference type="PROSITE-ProRule" id="PRU00169"/>
    </source>
</evidence>
<dbReference type="Pfam" id="PF00072">
    <property type="entry name" value="Response_reg"/>
    <property type="match status" value="1"/>
</dbReference>
<feature type="region of interest" description="Disordered" evidence="10">
    <location>
        <begin position="169"/>
        <end position="265"/>
    </location>
</feature>
<feature type="compositionally biased region" description="Low complexity" evidence="10">
    <location>
        <begin position="243"/>
        <end position="253"/>
    </location>
</feature>
<feature type="modified residue" description="4-aspartylphosphate" evidence="9">
    <location>
        <position position="100"/>
    </location>
</feature>
<reference evidence="13" key="1">
    <citation type="journal article" date="2013" name="Nat. Genet.">
        <title>The Capsella rubella genome and the genomic consequences of rapid mating system evolution.</title>
        <authorList>
            <person name="Slotte T."/>
            <person name="Hazzouri K.M."/>
            <person name="Agren J.A."/>
            <person name="Koenig D."/>
            <person name="Maumus F."/>
            <person name="Guo Y.L."/>
            <person name="Steige K."/>
            <person name="Platts A.E."/>
            <person name="Escobar J.S."/>
            <person name="Newman L.K."/>
            <person name="Wang W."/>
            <person name="Mandakova T."/>
            <person name="Vello E."/>
            <person name="Smith L.M."/>
            <person name="Henz S.R."/>
            <person name="Steffen J."/>
            <person name="Takuno S."/>
            <person name="Brandvain Y."/>
            <person name="Coop G."/>
            <person name="Andolfatto P."/>
            <person name="Hu T.T."/>
            <person name="Blanchette M."/>
            <person name="Clark R.M."/>
            <person name="Quesneville H."/>
            <person name="Nordborg M."/>
            <person name="Gaut B.S."/>
            <person name="Lysak M.A."/>
            <person name="Jenkins J."/>
            <person name="Grimwood J."/>
            <person name="Chapman J."/>
            <person name="Prochnik S."/>
            <person name="Shu S."/>
            <person name="Rokhsar D."/>
            <person name="Schmutz J."/>
            <person name="Weigel D."/>
            <person name="Wright S.I."/>
        </authorList>
    </citation>
    <scope>NUCLEOTIDE SEQUENCE [LARGE SCALE GENOMIC DNA]</scope>
    <source>
        <strain evidence="13">cv. Monte Gargano</strain>
    </source>
</reference>
<dbReference type="eggNOG" id="KOG1601">
    <property type="taxonomic scope" value="Eukaryota"/>
</dbReference>
<evidence type="ECO:0000256" key="7">
    <source>
        <dbReference type="ARBA" id="ARBA00023242"/>
    </source>
</evidence>
<dbReference type="InterPro" id="IPR001789">
    <property type="entry name" value="Sig_transdc_resp-reg_receiver"/>
</dbReference>